<evidence type="ECO:0000313" key="2">
    <source>
        <dbReference type="Proteomes" id="UP000029228"/>
    </source>
</evidence>
<sequence length="37" mass="4097">MFKLQTLQLVKGTEVTVQSSNRQAVDELASFLEKVTG</sequence>
<organism evidence="1 2">
    <name type="scientific">Vibrio maritimus</name>
    <dbReference type="NCBI Taxonomy" id="990268"/>
    <lineage>
        <taxon>Bacteria</taxon>
        <taxon>Pseudomonadati</taxon>
        <taxon>Pseudomonadota</taxon>
        <taxon>Gammaproteobacteria</taxon>
        <taxon>Vibrionales</taxon>
        <taxon>Vibrionaceae</taxon>
        <taxon>Vibrio</taxon>
    </lineage>
</organism>
<proteinExistence type="predicted"/>
<dbReference type="EMBL" id="BBMR01000009">
    <property type="protein sequence ID" value="GAL21784.1"/>
    <property type="molecule type" value="Genomic_DNA"/>
</dbReference>
<dbReference type="AlphaFoldDB" id="A0A090S5I9"/>
<protein>
    <submittedName>
        <fullName evidence="1">Uncharacterized protein</fullName>
    </submittedName>
</protein>
<accession>A0A090S5I9</accession>
<reference evidence="1 2" key="2">
    <citation type="submission" date="2014-09" db="EMBL/GenBank/DDBJ databases">
        <authorList>
            <consortium name="NBRP consortium"/>
            <person name="Sawabe T."/>
            <person name="Meirelles P."/>
            <person name="Nakanishi M."/>
            <person name="Sayaka M."/>
            <person name="Hattori M."/>
            <person name="Ohkuma M."/>
        </authorList>
    </citation>
    <scope>NUCLEOTIDE SEQUENCE [LARGE SCALE GENOMIC DNA]</scope>
    <source>
        <strain evidence="2">JCM19235</strain>
    </source>
</reference>
<name>A0A090S5I9_9VIBR</name>
<keyword evidence="2" id="KW-1185">Reference proteome</keyword>
<reference evidence="1 2" key="1">
    <citation type="submission" date="2014-09" db="EMBL/GenBank/DDBJ databases">
        <title>Vibrio maritimus JCM 19235. (C45) whole genome shotgun sequence.</title>
        <authorList>
            <person name="Sawabe T."/>
            <person name="Meirelles P."/>
            <person name="Nakanishi M."/>
            <person name="Sayaka M."/>
            <person name="Hattori M."/>
            <person name="Ohkuma M."/>
        </authorList>
    </citation>
    <scope>NUCLEOTIDE SEQUENCE [LARGE SCALE GENOMIC DNA]</scope>
    <source>
        <strain evidence="2">JCM19235</strain>
    </source>
</reference>
<dbReference type="Proteomes" id="UP000029228">
    <property type="component" value="Unassembled WGS sequence"/>
</dbReference>
<comment type="caution">
    <text evidence="1">The sequence shown here is derived from an EMBL/GenBank/DDBJ whole genome shotgun (WGS) entry which is preliminary data.</text>
</comment>
<evidence type="ECO:0000313" key="1">
    <source>
        <dbReference type="EMBL" id="GAL21784.1"/>
    </source>
</evidence>
<gene>
    <name evidence="1" type="ORF">JCM19235_1606</name>
</gene>